<name>A0A8S4SCT5_9NEOP</name>
<feature type="compositionally biased region" description="Low complexity" evidence="1">
    <location>
        <begin position="100"/>
        <end position="112"/>
    </location>
</feature>
<protein>
    <submittedName>
        <fullName evidence="2">Jg6180 protein</fullName>
    </submittedName>
</protein>
<proteinExistence type="predicted"/>
<sequence>MISADSLEVGCLSCIAARTQSHPNTPEPAARARAGAGANPTLIAIESCELIIVRANRRRRVPRRSDGGGRCGRRVDYFGVGGARAVRRRVAEGRRRRPASRAPAADVRGSHE</sequence>
<dbReference type="EMBL" id="CAKXAJ010025974">
    <property type="protein sequence ID" value="CAH2248341.1"/>
    <property type="molecule type" value="Genomic_DNA"/>
</dbReference>
<dbReference type="AlphaFoldDB" id="A0A8S4SCT5"/>
<comment type="caution">
    <text evidence="2">The sequence shown here is derived from an EMBL/GenBank/DDBJ whole genome shotgun (WGS) entry which is preliminary data.</text>
</comment>
<organism evidence="2 3">
    <name type="scientific">Pararge aegeria aegeria</name>
    <dbReference type="NCBI Taxonomy" id="348720"/>
    <lineage>
        <taxon>Eukaryota</taxon>
        <taxon>Metazoa</taxon>
        <taxon>Ecdysozoa</taxon>
        <taxon>Arthropoda</taxon>
        <taxon>Hexapoda</taxon>
        <taxon>Insecta</taxon>
        <taxon>Pterygota</taxon>
        <taxon>Neoptera</taxon>
        <taxon>Endopterygota</taxon>
        <taxon>Lepidoptera</taxon>
        <taxon>Glossata</taxon>
        <taxon>Ditrysia</taxon>
        <taxon>Papilionoidea</taxon>
        <taxon>Nymphalidae</taxon>
        <taxon>Satyrinae</taxon>
        <taxon>Satyrini</taxon>
        <taxon>Parargina</taxon>
        <taxon>Pararge</taxon>
    </lineage>
</organism>
<reference evidence="2" key="1">
    <citation type="submission" date="2022-03" db="EMBL/GenBank/DDBJ databases">
        <authorList>
            <person name="Lindestad O."/>
        </authorList>
    </citation>
    <scope>NUCLEOTIDE SEQUENCE</scope>
</reference>
<gene>
    <name evidence="2" type="primary">jg6180</name>
    <name evidence="2" type="ORF">PAEG_LOCUS21725</name>
</gene>
<evidence type="ECO:0000313" key="2">
    <source>
        <dbReference type="EMBL" id="CAH2248341.1"/>
    </source>
</evidence>
<keyword evidence="3" id="KW-1185">Reference proteome</keyword>
<dbReference type="Proteomes" id="UP000838756">
    <property type="component" value="Unassembled WGS sequence"/>
</dbReference>
<accession>A0A8S4SCT5</accession>
<evidence type="ECO:0000313" key="3">
    <source>
        <dbReference type="Proteomes" id="UP000838756"/>
    </source>
</evidence>
<evidence type="ECO:0000256" key="1">
    <source>
        <dbReference type="SAM" id="MobiDB-lite"/>
    </source>
</evidence>
<feature type="region of interest" description="Disordered" evidence="1">
    <location>
        <begin position="88"/>
        <end position="112"/>
    </location>
</feature>